<gene>
    <name evidence="1" type="ORF">LX32DRAFT_30013</name>
</gene>
<protein>
    <submittedName>
        <fullName evidence="1">Uncharacterized protein</fullName>
    </submittedName>
</protein>
<name>A0AAD9HDG9_9PEZI</name>
<keyword evidence="2" id="KW-1185">Reference proteome</keyword>
<comment type="caution">
    <text evidence="1">The sequence shown here is derived from an EMBL/GenBank/DDBJ whole genome shotgun (WGS) entry which is preliminary data.</text>
</comment>
<evidence type="ECO:0000313" key="1">
    <source>
        <dbReference type="EMBL" id="KAK2026282.1"/>
    </source>
</evidence>
<reference evidence="1" key="1">
    <citation type="submission" date="2021-06" db="EMBL/GenBank/DDBJ databases">
        <title>Comparative genomics, transcriptomics and evolutionary studies reveal genomic signatures of adaptation to plant cell wall in hemibiotrophic fungi.</title>
        <authorList>
            <consortium name="DOE Joint Genome Institute"/>
            <person name="Baroncelli R."/>
            <person name="Diaz J.F."/>
            <person name="Benocci T."/>
            <person name="Peng M."/>
            <person name="Battaglia E."/>
            <person name="Haridas S."/>
            <person name="Andreopoulos W."/>
            <person name="Labutti K."/>
            <person name="Pangilinan J."/>
            <person name="Floch G.L."/>
            <person name="Makela M.R."/>
            <person name="Henrissat B."/>
            <person name="Grigoriev I.V."/>
            <person name="Crouch J.A."/>
            <person name="De Vries R.P."/>
            <person name="Sukno S.A."/>
            <person name="Thon M.R."/>
        </authorList>
    </citation>
    <scope>NUCLEOTIDE SEQUENCE</scope>
    <source>
        <strain evidence="1">MAFF235873</strain>
    </source>
</reference>
<accession>A0AAD9HDG9</accession>
<dbReference type="EMBL" id="MU842918">
    <property type="protein sequence ID" value="KAK2026282.1"/>
    <property type="molecule type" value="Genomic_DNA"/>
</dbReference>
<sequence length="125" mass="13469">MSLGCMATERLGTLTSLASSLLSSLSPHLSAFRIRTHAPAQCPPPQSPTVPVCIAVFRFYAICLLHLHSSCWPPRQGDSAFGACKDARTGLSGGRRQGERGRKEHQDRKAFAVCSVGVSLSGRFR</sequence>
<dbReference type="Proteomes" id="UP001232148">
    <property type="component" value="Unassembled WGS sequence"/>
</dbReference>
<evidence type="ECO:0000313" key="2">
    <source>
        <dbReference type="Proteomes" id="UP001232148"/>
    </source>
</evidence>
<proteinExistence type="predicted"/>
<dbReference type="AlphaFoldDB" id="A0AAD9HDG9"/>
<organism evidence="1 2">
    <name type="scientific">Colletotrichum zoysiae</name>
    <dbReference type="NCBI Taxonomy" id="1216348"/>
    <lineage>
        <taxon>Eukaryota</taxon>
        <taxon>Fungi</taxon>
        <taxon>Dikarya</taxon>
        <taxon>Ascomycota</taxon>
        <taxon>Pezizomycotina</taxon>
        <taxon>Sordariomycetes</taxon>
        <taxon>Hypocreomycetidae</taxon>
        <taxon>Glomerellales</taxon>
        <taxon>Glomerellaceae</taxon>
        <taxon>Colletotrichum</taxon>
        <taxon>Colletotrichum graminicola species complex</taxon>
    </lineage>
</organism>